<feature type="compositionally biased region" description="Polar residues" evidence="1">
    <location>
        <begin position="17"/>
        <end position="26"/>
    </location>
</feature>
<evidence type="ECO:0000313" key="4">
    <source>
        <dbReference type="Proteomes" id="UP000077069"/>
    </source>
</evidence>
<dbReference type="AlphaFoldDB" id="A0A177BYW5"/>
<dbReference type="GO" id="GO:0046921">
    <property type="term" value="F:alpha-(1-&gt;6)-fucosyltransferase activity"/>
    <property type="evidence" value="ECO:0007669"/>
    <property type="project" value="TreeGrafter"/>
</dbReference>
<organism evidence="3 4">
    <name type="scientific">Paraphaeosphaeria sporulosa</name>
    <dbReference type="NCBI Taxonomy" id="1460663"/>
    <lineage>
        <taxon>Eukaryota</taxon>
        <taxon>Fungi</taxon>
        <taxon>Dikarya</taxon>
        <taxon>Ascomycota</taxon>
        <taxon>Pezizomycotina</taxon>
        <taxon>Dothideomycetes</taxon>
        <taxon>Pleosporomycetidae</taxon>
        <taxon>Pleosporales</taxon>
        <taxon>Massarineae</taxon>
        <taxon>Didymosphaeriaceae</taxon>
        <taxon>Paraphaeosphaeria</taxon>
    </lineage>
</organism>
<evidence type="ECO:0000313" key="3">
    <source>
        <dbReference type="EMBL" id="OAG00465.1"/>
    </source>
</evidence>
<protein>
    <submittedName>
        <fullName evidence="3">Uncharacterized protein</fullName>
    </submittedName>
</protein>
<sequence>MLNQATKSFRKMHARRNPNNLTVGSTASYSQLSPSITSATLLSPNVASRRGLLGPSPPPSPSLPSLIPRHGKKQSSTSQTRLVKRLLIGGCGVAVLIWLILRQMYAHHQQASPYEEAGEWEMVGGNLLPEEPSAVIVQDAKGKSKWTVSIPASYEFPLKPQHYRDICGQSMELQAQLREEAQGKSGIARRMLEYYQKDQYYVDIGDAEAQALLPKTKPMARPKGFVDDTAIANKESTYGQQVCDRTLTYVMETSDAGFGNTLMRLWMSYGLAMAENRTFFIDDTRWPYGKYSTFFLPPPAAGCLPPPPSHMTPCPHSARHLVVSAATVTSTFGHAFTEEYEDPTKQYVQRQRKIFALVRTGYETLFKLRADDATYVLDRTRALYDPIKADGGLSIGLHVRRGDKHPYEFQYREDYIPLARYMDTARDLYISRIESKAAKSRSTSAADENALAARHTSSKLVLASDDPTVYEAGELGPNALRAQDRIILATKAALEAAQGKKNPWIDEITGWEGGFYRDVFFSLGQPSKDAQAPHDPANVPESARSLRELVGRAYLMDLAVVGAADAVVCTVSSVGCRILGVMVGWDRAFGKGEGKGDWVNVDGEFDWRGIVW</sequence>
<keyword evidence="2" id="KW-1133">Transmembrane helix</keyword>
<feature type="region of interest" description="Disordered" evidence="1">
    <location>
        <begin position="47"/>
        <end position="79"/>
    </location>
</feature>
<dbReference type="RefSeq" id="XP_018030830.1">
    <property type="nucleotide sequence ID" value="XM_018183316.1"/>
</dbReference>
<keyword evidence="2" id="KW-0472">Membrane</keyword>
<proteinExistence type="predicted"/>
<dbReference type="PANTHER" id="PTHR13132">
    <property type="entry name" value="ALPHA- 1,6 -FUCOSYLTRANSFERASE"/>
    <property type="match status" value="1"/>
</dbReference>
<dbReference type="GeneID" id="28766802"/>
<evidence type="ECO:0000256" key="1">
    <source>
        <dbReference type="SAM" id="MobiDB-lite"/>
    </source>
</evidence>
<keyword evidence="4" id="KW-1185">Reference proteome</keyword>
<accession>A0A177BYW5</accession>
<evidence type="ECO:0000256" key="2">
    <source>
        <dbReference type="SAM" id="Phobius"/>
    </source>
</evidence>
<reference evidence="3 4" key="1">
    <citation type="submission" date="2016-05" db="EMBL/GenBank/DDBJ databases">
        <title>Comparative analysis of secretome profiles of manganese(II)-oxidizing ascomycete fungi.</title>
        <authorList>
            <consortium name="DOE Joint Genome Institute"/>
            <person name="Zeiner C.A."/>
            <person name="Purvine S.O."/>
            <person name="Zink E.M."/>
            <person name="Wu S."/>
            <person name="Pasa-Tolic L."/>
            <person name="Chaput D.L."/>
            <person name="Haridas S."/>
            <person name="Grigoriev I.V."/>
            <person name="Santelli C.M."/>
            <person name="Hansel C.M."/>
        </authorList>
    </citation>
    <scope>NUCLEOTIDE SEQUENCE [LARGE SCALE GENOMIC DNA]</scope>
    <source>
        <strain evidence="3 4">AP3s5-JAC2a</strain>
    </source>
</reference>
<dbReference type="PANTHER" id="PTHR13132:SF29">
    <property type="entry name" value="ALPHA-(1,6)-FUCOSYLTRANSFERASE"/>
    <property type="match status" value="1"/>
</dbReference>
<keyword evidence="2" id="KW-0812">Transmembrane</keyword>
<name>A0A177BYW5_9PLEO</name>
<feature type="transmembrane region" description="Helical" evidence="2">
    <location>
        <begin position="82"/>
        <end position="101"/>
    </location>
</feature>
<dbReference type="GO" id="GO:0006487">
    <property type="term" value="P:protein N-linked glycosylation"/>
    <property type="evidence" value="ECO:0007669"/>
    <property type="project" value="TreeGrafter"/>
</dbReference>
<dbReference type="InParanoid" id="A0A177BYW5"/>
<feature type="region of interest" description="Disordered" evidence="1">
    <location>
        <begin position="1"/>
        <end position="26"/>
    </location>
</feature>
<dbReference type="OrthoDB" id="2392789at2759"/>
<gene>
    <name evidence="3" type="ORF">CC84DRAFT_1221974</name>
</gene>
<dbReference type="Proteomes" id="UP000077069">
    <property type="component" value="Unassembled WGS sequence"/>
</dbReference>
<dbReference type="EMBL" id="KV441559">
    <property type="protein sequence ID" value="OAG00465.1"/>
    <property type="molecule type" value="Genomic_DNA"/>
</dbReference>